<evidence type="ECO:0000313" key="3">
    <source>
        <dbReference type="Proteomes" id="UP000570361"/>
    </source>
</evidence>
<dbReference type="Pfam" id="PF00583">
    <property type="entry name" value="Acetyltransf_1"/>
    <property type="match status" value="1"/>
</dbReference>
<dbReference type="Proteomes" id="UP000570361">
    <property type="component" value="Unassembled WGS sequence"/>
</dbReference>
<sequence>MTRIQIVSPESLRGYVPNHLLSLSHDSKRDRSFALQAESDGIRSGAVLTSITPDGQSGLIRHLHVLEPFRELGIGNQLLHEAESRLEQAGCKVSYVEITENEGGHGRRFYFNRGYSIDQTLFHQFTFRMPESLDKEEEWLRLTELPDGYELIDWAEIENRVALDPLADSELSKGLTYHGQLVGWQSIQRIATNMLLFRTLHAEANHRMFGQGIALACEMIRRHALHTQYRYIRMAVAASNKPMLRFIHKRLHHHMIHRKTSLRLRKPLSLREYG</sequence>
<dbReference type="AlphaFoldDB" id="A0A7W5AZL2"/>
<proteinExistence type="predicted"/>
<dbReference type="SUPFAM" id="SSF55729">
    <property type="entry name" value="Acyl-CoA N-acyltransferases (Nat)"/>
    <property type="match status" value="1"/>
</dbReference>
<keyword evidence="2" id="KW-0808">Transferase</keyword>
<feature type="domain" description="N-acetyltransferase" evidence="1">
    <location>
        <begin position="1"/>
        <end position="134"/>
    </location>
</feature>
<comment type="caution">
    <text evidence="2">The sequence shown here is derived from an EMBL/GenBank/DDBJ whole genome shotgun (WGS) entry which is preliminary data.</text>
</comment>
<dbReference type="EMBL" id="JACHXK010000008">
    <property type="protein sequence ID" value="MBB3111694.1"/>
    <property type="molecule type" value="Genomic_DNA"/>
</dbReference>
<evidence type="ECO:0000259" key="1">
    <source>
        <dbReference type="PROSITE" id="PS51186"/>
    </source>
</evidence>
<dbReference type="RefSeq" id="WP_183601558.1">
    <property type="nucleotide sequence ID" value="NZ_JACHXK010000008.1"/>
</dbReference>
<dbReference type="InterPro" id="IPR016181">
    <property type="entry name" value="Acyl_CoA_acyltransferase"/>
</dbReference>
<dbReference type="Gene3D" id="3.40.630.30">
    <property type="match status" value="1"/>
</dbReference>
<protein>
    <submittedName>
        <fullName evidence="2">GNAT superfamily N-acetyltransferase</fullName>
    </submittedName>
</protein>
<dbReference type="PROSITE" id="PS51186">
    <property type="entry name" value="GNAT"/>
    <property type="match status" value="1"/>
</dbReference>
<reference evidence="2 3" key="1">
    <citation type="submission" date="2020-08" db="EMBL/GenBank/DDBJ databases">
        <title>Genomic Encyclopedia of Type Strains, Phase III (KMG-III): the genomes of soil and plant-associated and newly described type strains.</title>
        <authorList>
            <person name="Whitman W."/>
        </authorList>
    </citation>
    <scope>NUCLEOTIDE SEQUENCE [LARGE SCALE GENOMIC DNA]</scope>
    <source>
        <strain evidence="2 3">CECT 5862</strain>
    </source>
</reference>
<dbReference type="GO" id="GO:0016747">
    <property type="term" value="F:acyltransferase activity, transferring groups other than amino-acyl groups"/>
    <property type="evidence" value="ECO:0007669"/>
    <property type="project" value="InterPro"/>
</dbReference>
<organism evidence="2 3">
    <name type="scientific">Paenibacillus phyllosphaerae</name>
    <dbReference type="NCBI Taxonomy" id="274593"/>
    <lineage>
        <taxon>Bacteria</taxon>
        <taxon>Bacillati</taxon>
        <taxon>Bacillota</taxon>
        <taxon>Bacilli</taxon>
        <taxon>Bacillales</taxon>
        <taxon>Paenibacillaceae</taxon>
        <taxon>Paenibacillus</taxon>
    </lineage>
</organism>
<gene>
    <name evidence="2" type="ORF">FHS18_003762</name>
</gene>
<keyword evidence="3" id="KW-1185">Reference proteome</keyword>
<dbReference type="CDD" id="cd04301">
    <property type="entry name" value="NAT_SF"/>
    <property type="match status" value="1"/>
</dbReference>
<dbReference type="InterPro" id="IPR000182">
    <property type="entry name" value="GNAT_dom"/>
</dbReference>
<evidence type="ECO:0000313" key="2">
    <source>
        <dbReference type="EMBL" id="MBB3111694.1"/>
    </source>
</evidence>
<accession>A0A7W5AZL2</accession>
<name>A0A7W5AZL2_9BACL</name>